<sequence length="324" mass="36868">MRDDIIGTVVQRKRPVHCDFIAKASLDVHDALEQRSSSGVADRSRPARIPANSGKCSTMQRPLTMQEIRAIADKDTMGKLHAIMKAHRDRRNLIQQRHIRKKKKKMQDLVDSIPKLRNEIEQLQLQRFTLRERLPKESAWFVAVEYFRVLQYGLSGLEAAQERFLNFLSASMAPDIDTGNASGLQDLVRSWKIFTQAFPDCHIQLQGLKQLTRGALVATTSTRVTLTHHTLQYLFRSLADDNKTLSKRRKEIVAKVVDQHIVMRGSVRFDWDETTKRVVGLHSHTDMLTPMLNLLGSLEDVSLVFSHAAITLDGTFIPIKPPSE</sequence>
<name>A0A0W8CIR6_PHYNI</name>
<evidence type="ECO:0000256" key="2">
    <source>
        <dbReference type="SAM" id="MobiDB-lite"/>
    </source>
</evidence>
<accession>A0A0W8CIR6</accession>
<evidence type="ECO:0000313" key="4">
    <source>
        <dbReference type="Proteomes" id="UP000054636"/>
    </source>
</evidence>
<dbReference type="EMBL" id="LNFP01002138">
    <property type="protein sequence ID" value="KUF84047.1"/>
    <property type="molecule type" value="Genomic_DNA"/>
</dbReference>
<keyword evidence="1" id="KW-0175">Coiled coil</keyword>
<evidence type="ECO:0000256" key="1">
    <source>
        <dbReference type="SAM" id="Coils"/>
    </source>
</evidence>
<organism evidence="3 4">
    <name type="scientific">Phytophthora nicotianae</name>
    <name type="common">Potato buckeye rot agent</name>
    <name type="synonym">Phytophthora parasitica</name>
    <dbReference type="NCBI Taxonomy" id="4792"/>
    <lineage>
        <taxon>Eukaryota</taxon>
        <taxon>Sar</taxon>
        <taxon>Stramenopiles</taxon>
        <taxon>Oomycota</taxon>
        <taxon>Peronosporomycetes</taxon>
        <taxon>Peronosporales</taxon>
        <taxon>Peronosporaceae</taxon>
        <taxon>Phytophthora</taxon>
    </lineage>
</organism>
<gene>
    <name evidence="3" type="ORF">AM588_10000635</name>
</gene>
<feature type="coiled-coil region" evidence="1">
    <location>
        <begin position="99"/>
        <end position="133"/>
    </location>
</feature>
<evidence type="ECO:0008006" key="5">
    <source>
        <dbReference type="Google" id="ProtNLM"/>
    </source>
</evidence>
<dbReference type="Proteomes" id="UP000054636">
    <property type="component" value="Unassembled WGS sequence"/>
</dbReference>
<protein>
    <recommendedName>
        <fullName evidence="5">Bzip transcription factor</fullName>
    </recommendedName>
</protein>
<proteinExistence type="predicted"/>
<comment type="caution">
    <text evidence="3">The sequence shown here is derived from an EMBL/GenBank/DDBJ whole genome shotgun (WGS) entry which is preliminary data.</text>
</comment>
<feature type="region of interest" description="Disordered" evidence="2">
    <location>
        <begin position="34"/>
        <end position="58"/>
    </location>
</feature>
<evidence type="ECO:0000313" key="3">
    <source>
        <dbReference type="EMBL" id="KUF84047.1"/>
    </source>
</evidence>
<reference evidence="3 4" key="1">
    <citation type="submission" date="2015-11" db="EMBL/GenBank/DDBJ databases">
        <title>Genomes and virulence difference between two physiological races of Phytophthora nicotianae.</title>
        <authorList>
            <person name="Liu H."/>
            <person name="Ma X."/>
            <person name="Yu H."/>
            <person name="Fang D."/>
            <person name="Li Y."/>
            <person name="Wang X."/>
            <person name="Wang W."/>
            <person name="Dong Y."/>
            <person name="Xiao B."/>
        </authorList>
    </citation>
    <scope>NUCLEOTIDE SEQUENCE [LARGE SCALE GENOMIC DNA]</scope>
    <source>
        <strain evidence="4">race 1</strain>
    </source>
</reference>
<dbReference type="AlphaFoldDB" id="A0A0W8CIR6"/>